<gene>
    <name evidence="2" type="ORF">A3D67_01960</name>
</gene>
<dbReference type="Proteomes" id="UP000178099">
    <property type="component" value="Unassembled WGS sequence"/>
</dbReference>
<dbReference type="EMBL" id="MHLN01000036">
    <property type="protein sequence ID" value="OGZ10600.1"/>
    <property type="molecule type" value="Genomic_DNA"/>
</dbReference>
<evidence type="ECO:0000313" key="2">
    <source>
        <dbReference type="EMBL" id="OGZ10600.1"/>
    </source>
</evidence>
<keyword evidence="1" id="KW-0175">Coiled coil</keyword>
<feature type="coiled-coil region" evidence="1">
    <location>
        <begin position="144"/>
        <end position="171"/>
    </location>
</feature>
<proteinExistence type="predicted"/>
<protein>
    <submittedName>
        <fullName evidence="2">Uncharacterized protein</fullName>
    </submittedName>
</protein>
<reference evidence="2 3" key="1">
    <citation type="journal article" date="2016" name="Nat. Commun.">
        <title>Thousands of microbial genomes shed light on interconnected biogeochemical processes in an aquifer system.</title>
        <authorList>
            <person name="Anantharaman K."/>
            <person name="Brown C.T."/>
            <person name="Hug L.A."/>
            <person name="Sharon I."/>
            <person name="Castelle C.J."/>
            <person name="Probst A.J."/>
            <person name="Thomas B.C."/>
            <person name="Singh A."/>
            <person name="Wilkins M.J."/>
            <person name="Karaoz U."/>
            <person name="Brodie E.L."/>
            <person name="Williams K.H."/>
            <person name="Hubbard S.S."/>
            <person name="Banfield J.F."/>
        </authorList>
    </citation>
    <scope>NUCLEOTIDE SEQUENCE [LARGE SCALE GENOMIC DNA]</scope>
</reference>
<organism evidence="2 3">
    <name type="scientific">Candidatus Lloydbacteria bacterium RIFCSPHIGHO2_02_FULL_51_22</name>
    <dbReference type="NCBI Taxonomy" id="1798663"/>
    <lineage>
        <taxon>Bacteria</taxon>
        <taxon>Candidatus Lloydiibacteriota</taxon>
    </lineage>
</organism>
<comment type="caution">
    <text evidence="2">The sequence shown here is derived from an EMBL/GenBank/DDBJ whole genome shotgun (WGS) entry which is preliminary data.</text>
</comment>
<evidence type="ECO:0000313" key="3">
    <source>
        <dbReference type="Proteomes" id="UP000178099"/>
    </source>
</evidence>
<accession>A0A1G2DCI2</accession>
<evidence type="ECO:0000256" key="1">
    <source>
        <dbReference type="SAM" id="Coils"/>
    </source>
</evidence>
<sequence length="237" mass="27300">MYVYLTDEVAKNRRFTTKYPAVGGEDELAEVGGNLRPSHRDGRWRVYLPNDINEIPEVLDQVVDEISFKEGIPYSPSRETGIYLHKDARAEITFGVASKDLPRMLMVHIAGKDLKNIRELFHQIRVGSIRPEESYEGEQSGKSRKELEAELARLKGENEDASQKYTRATEHFKDRVSFVCRQFRVIVSLLTDSSCFSPRWWPWCNKKLMVAELETVLRLCDKETEYTVGATTVVLPR</sequence>
<dbReference type="AlphaFoldDB" id="A0A1G2DCI2"/>
<name>A0A1G2DCI2_9BACT</name>